<keyword evidence="2" id="KW-0539">Nucleus</keyword>
<dbReference type="SMART" id="SM00298">
    <property type="entry name" value="CHROMO"/>
    <property type="match status" value="1"/>
</dbReference>
<dbReference type="Gene3D" id="2.40.50.40">
    <property type="match status" value="1"/>
</dbReference>
<dbReference type="EMBL" id="HBHJ01024103">
    <property type="protein sequence ID" value="CAD9702906.1"/>
    <property type="molecule type" value="Transcribed_RNA"/>
</dbReference>
<evidence type="ECO:0000256" key="1">
    <source>
        <dbReference type="ARBA" id="ARBA00004123"/>
    </source>
</evidence>
<dbReference type="InterPro" id="IPR051219">
    <property type="entry name" value="Heterochromatin_chromo-domain"/>
</dbReference>
<sequence>MPTRRKAEVVDLAALDAIEEPGAESRAGKRGKQRGAPAVKGGGGASANGGKAAKAPEAAGKARAGSAASSEGGGSGAGKKRPAKPKKRSREPATPSDQIYEINSVLDMRLNKGTREFLISWKGYGEEDNSWEPEHSFVSSVPIREFEERQREGNMPKKQKNSSAEGKQKPRQPHRKGSGAKSASAPESKVTETPARNSGQATKQLLALRKQDIVDRLVRRSMLEKLLISDIGVDLNARKEALMMNAIGLFVRLKVDSQYHVAQILEVYDNPEAKYSFGDAVTGIFLLVSFDSEKTMAKLSYISDGTEVSREEYNYWSAKLRADKLITTAPPPSGMKGNLAQLYLLAFG</sequence>
<feature type="compositionally biased region" description="Low complexity" evidence="3">
    <location>
        <begin position="48"/>
        <end position="70"/>
    </location>
</feature>
<dbReference type="InterPro" id="IPR000953">
    <property type="entry name" value="Chromo/chromo_shadow_dom"/>
</dbReference>
<evidence type="ECO:0000256" key="2">
    <source>
        <dbReference type="ARBA" id="ARBA00023242"/>
    </source>
</evidence>
<dbReference type="SUPFAM" id="SSF159042">
    <property type="entry name" value="Plus3-like"/>
    <property type="match status" value="1"/>
</dbReference>
<accession>A0A7S2WS97</accession>
<dbReference type="PANTHER" id="PTHR22812">
    <property type="entry name" value="CHROMOBOX PROTEIN"/>
    <property type="match status" value="1"/>
</dbReference>
<name>A0A7S2WS97_9STRA</name>
<gene>
    <name evidence="5" type="ORF">RMAR1173_LOCUS15890</name>
</gene>
<feature type="region of interest" description="Disordered" evidence="3">
    <location>
        <begin position="16"/>
        <end position="105"/>
    </location>
</feature>
<feature type="region of interest" description="Disordered" evidence="3">
    <location>
        <begin position="147"/>
        <end position="202"/>
    </location>
</feature>
<dbReference type="PROSITE" id="PS50013">
    <property type="entry name" value="CHROMO_2"/>
    <property type="match status" value="1"/>
</dbReference>
<evidence type="ECO:0000256" key="3">
    <source>
        <dbReference type="SAM" id="MobiDB-lite"/>
    </source>
</evidence>
<evidence type="ECO:0000313" key="5">
    <source>
        <dbReference type="EMBL" id="CAD9702906.1"/>
    </source>
</evidence>
<feature type="compositionally biased region" description="Basic residues" evidence="3">
    <location>
        <begin position="169"/>
        <end position="178"/>
    </location>
</feature>
<protein>
    <recommendedName>
        <fullName evidence="4">Chromo domain-containing protein</fullName>
    </recommendedName>
</protein>
<dbReference type="SUPFAM" id="SSF54160">
    <property type="entry name" value="Chromo domain-like"/>
    <property type="match status" value="1"/>
</dbReference>
<proteinExistence type="predicted"/>
<feature type="compositionally biased region" description="Basic residues" evidence="3">
    <location>
        <begin position="78"/>
        <end position="89"/>
    </location>
</feature>
<organism evidence="5">
    <name type="scientific">Rhizochromulina marina</name>
    <dbReference type="NCBI Taxonomy" id="1034831"/>
    <lineage>
        <taxon>Eukaryota</taxon>
        <taxon>Sar</taxon>
        <taxon>Stramenopiles</taxon>
        <taxon>Ochrophyta</taxon>
        <taxon>Dictyochophyceae</taxon>
        <taxon>Rhizochromulinales</taxon>
        <taxon>Rhizochromulina</taxon>
    </lineage>
</organism>
<evidence type="ECO:0000259" key="4">
    <source>
        <dbReference type="PROSITE" id="PS50013"/>
    </source>
</evidence>
<dbReference type="CDD" id="cd00024">
    <property type="entry name" value="CD_CSD"/>
    <property type="match status" value="1"/>
</dbReference>
<dbReference type="AlphaFoldDB" id="A0A7S2WS97"/>
<feature type="domain" description="Chromo" evidence="4">
    <location>
        <begin position="100"/>
        <end position="158"/>
    </location>
</feature>
<dbReference type="GO" id="GO:0005634">
    <property type="term" value="C:nucleus"/>
    <property type="evidence" value="ECO:0007669"/>
    <property type="project" value="UniProtKB-SubCell"/>
</dbReference>
<dbReference type="InterPro" id="IPR036128">
    <property type="entry name" value="Plus3-like_sf"/>
</dbReference>
<dbReference type="InterPro" id="IPR023780">
    <property type="entry name" value="Chromo_domain"/>
</dbReference>
<reference evidence="5" key="1">
    <citation type="submission" date="2021-01" db="EMBL/GenBank/DDBJ databases">
        <authorList>
            <person name="Corre E."/>
            <person name="Pelletier E."/>
            <person name="Niang G."/>
            <person name="Scheremetjew M."/>
            <person name="Finn R."/>
            <person name="Kale V."/>
            <person name="Holt S."/>
            <person name="Cochrane G."/>
            <person name="Meng A."/>
            <person name="Brown T."/>
            <person name="Cohen L."/>
        </authorList>
    </citation>
    <scope>NUCLEOTIDE SEQUENCE</scope>
    <source>
        <strain evidence="5">CCMP1243</strain>
    </source>
</reference>
<dbReference type="InterPro" id="IPR016197">
    <property type="entry name" value="Chromo-like_dom_sf"/>
</dbReference>
<dbReference type="Pfam" id="PF00385">
    <property type="entry name" value="Chromo"/>
    <property type="match status" value="1"/>
</dbReference>
<dbReference type="Gene3D" id="3.90.70.200">
    <property type="entry name" value="Plus-3 domain"/>
    <property type="match status" value="1"/>
</dbReference>
<comment type="subcellular location">
    <subcellularLocation>
        <location evidence="1">Nucleus</location>
    </subcellularLocation>
</comment>
<dbReference type="GO" id="GO:0003677">
    <property type="term" value="F:DNA binding"/>
    <property type="evidence" value="ECO:0007669"/>
    <property type="project" value="InterPro"/>
</dbReference>